<feature type="region of interest" description="Disordered" evidence="2">
    <location>
        <begin position="82"/>
        <end position="214"/>
    </location>
</feature>
<proteinExistence type="predicted"/>
<dbReference type="GO" id="GO:0008270">
    <property type="term" value="F:zinc ion binding"/>
    <property type="evidence" value="ECO:0007669"/>
    <property type="project" value="InterPro"/>
</dbReference>
<evidence type="ECO:0000256" key="2">
    <source>
        <dbReference type="SAM" id="MobiDB-lite"/>
    </source>
</evidence>
<accession>A0A3N4HGK5</accession>
<evidence type="ECO:0000313" key="3">
    <source>
        <dbReference type="EMBL" id="RPA71958.1"/>
    </source>
</evidence>
<protein>
    <submittedName>
        <fullName evidence="3">Uncharacterized protein</fullName>
    </submittedName>
</protein>
<evidence type="ECO:0000256" key="1">
    <source>
        <dbReference type="ARBA" id="ARBA00023242"/>
    </source>
</evidence>
<feature type="compositionally biased region" description="Basic residues" evidence="2">
    <location>
        <begin position="194"/>
        <end position="214"/>
    </location>
</feature>
<dbReference type="GO" id="GO:0000981">
    <property type="term" value="F:DNA-binding transcription factor activity, RNA polymerase II-specific"/>
    <property type="evidence" value="ECO:0007669"/>
    <property type="project" value="InterPro"/>
</dbReference>
<evidence type="ECO:0000313" key="4">
    <source>
        <dbReference type="Proteomes" id="UP000275078"/>
    </source>
</evidence>
<reference evidence="3 4" key="1">
    <citation type="journal article" date="2018" name="Nat. Ecol. Evol.">
        <title>Pezizomycetes genomes reveal the molecular basis of ectomycorrhizal truffle lifestyle.</title>
        <authorList>
            <person name="Murat C."/>
            <person name="Payen T."/>
            <person name="Noel B."/>
            <person name="Kuo A."/>
            <person name="Morin E."/>
            <person name="Chen J."/>
            <person name="Kohler A."/>
            <person name="Krizsan K."/>
            <person name="Balestrini R."/>
            <person name="Da Silva C."/>
            <person name="Montanini B."/>
            <person name="Hainaut M."/>
            <person name="Levati E."/>
            <person name="Barry K.W."/>
            <person name="Belfiori B."/>
            <person name="Cichocki N."/>
            <person name="Clum A."/>
            <person name="Dockter R.B."/>
            <person name="Fauchery L."/>
            <person name="Guy J."/>
            <person name="Iotti M."/>
            <person name="Le Tacon F."/>
            <person name="Lindquist E.A."/>
            <person name="Lipzen A."/>
            <person name="Malagnac F."/>
            <person name="Mello A."/>
            <person name="Molinier V."/>
            <person name="Miyauchi S."/>
            <person name="Poulain J."/>
            <person name="Riccioni C."/>
            <person name="Rubini A."/>
            <person name="Sitrit Y."/>
            <person name="Splivallo R."/>
            <person name="Traeger S."/>
            <person name="Wang M."/>
            <person name="Zifcakova L."/>
            <person name="Wipf D."/>
            <person name="Zambonelli A."/>
            <person name="Paolocci F."/>
            <person name="Nowrousian M."/>
            <person name="Ottonello S."/>
            <person name="Baldrian P."/>
            <person name="Spatafora J.W."/>
            <person name="Henrissat B."/>
            <person name="Nagy L.G."/>
            <person name="Aury J.M."/>
            <person name="Wincker P."/>
            <person name="Grigoriev I.V."/>
            <person name="Bonfante P."/>
            <person name="Martin F.M."/>
        </authorList>
    </citation>
    <scope>NUCLEOTIDE SEQUENCE [LARGE SCALE GENOMIC DNA]</scope>
    <source>
        <strain evidence="3 4">RN42</strain>
    </source>
</reference>
<dbReference type="AlphaFoldDB" id="A0A3N4HGK5"/>
<feature type="compositionally biased region" description="Polar residues" evidence="2">
    <location>
        <begin position="166"/>
        <end position="177"/>
    </location>
</feature>
<keyword evidence="4" id="KW-1185">Reference proteome</keyword>
<keyword evidence="1" id="KW-0539">Nucleus</keyword>
<organism evidence="3 4">
    <name type="scientific">Ascobolus immersus RN42</name>
    <dbReference type="NCBI Taxonomy" id="1160509"/>
    <lineage>
        <taxon>Eukaryota</taxon>
        <taxon>Fungi</taxon>
        <taxon>Dikarya</taxon>
        <taxon>Ascomycota</taxon>
        <taxon>Pezizomycotina</taxon>
        <taxon>Pezizomycetes</taxon>
        <taxon>Pezizales</taxon>
        <taxon>Ascobolaceae</taxon>
        <taxon>Ascobolus</taxon>
    </lineage>
</organism>
<dbReference type="InterPro" id="IPR001138">
    <property type="entry name" value="Zn2Cys6_DnaBD"/>
</dbReference>
<feature type="compositionally biased region" description="Polar residues" evidence="2">
    <location>
        <begin position="121"/>
        <end position="138"/>
    </location>
</feature>
<dbReference type="Proteomes" id="UP000275078">
    <property type="component" value="Unassembled WGS sequence"/>
</dbReference>
<gene>
    <name evidence="3" type="ORF">BJ508DRAFT_315128</name>
</gene>
<dbReference type="STRING" id="1160509.A0A3N4HGK5"/>
<sequence>MPCSIAEHIAGNYPCQIPWKLRSLITIQPCETICGFPRCKVRRRQRKLLVKHAERDHKLRVYHPPRGRPKRRYLTLDDIDLEPEQDSISEPINSTASATQTTQTPEINASTPDKDIEATPKSLSNNIQLPRQSTQGNNAVPVARTHIFFRDDSPYPRPEEQEAAPANSQTVSQVQEAENNRTAKSTEKPAQSASRKRAKQACQFCRRKKVKCTH</sequence>
<dbReference type="CDD" id="cd00067">
    <property type="entry name" value="GAL4"/>
    <property type="match status" value="1"/>
</dbReference>
<feature type="compositionally biased region" description="Basic and acidic residues" evidence="2">
    <location>
        <begin position="178"/>
        <end position="187"/>
    </location>
</feature>
<feature type="compositionally biased region" description="Basic and acidic residues" evidence="2">
    <location>
        <begin position="148"/>
        <end position="160"/>
    </location>
</feature>
<dbReference type="EMBL" id="ML119888">
    <property type="protein sequence ID" value="RPA71958.1"/>
    <property type="molecule type" value="Genomic_DNA"/>
</dbReference>
<name>A0A3N4HGK5_ASCIM</name>
<feature type="compositionally biased region" description="Low complexity" evidence="2">
    <location>
        <begin position="94"/>
        <end position="104"/>
    </location>
</feature>